<evidence type="ECO:0000256" key="8">
    <source>
        <dbReference type="SAM" id="MobiDB-lite"/>
    </source>
</evidence>
<dbReference type="STRING" id="211165.GCA_000317285_00330"/>
<evidence type="ECO:0000256" key="4">
    <source>
        <dbReference type="ARBA" id="ARBA00022967"/>
    </source>
</evidence>
<dbReference type="NCBIfam" id="TIGR01494">
    <property type="entry name" value="ATPase_P-type"/>
    <property type="match status" value="1"/>
</dbReference>
<dbReference type="GO" id="GO:0046872">
    <property type="term" value="F:metal ion binding"/>
    <property type="evidence" value="ECO:0007669"/>
    <property type="project" value="UniProtKB-KW"/>
</dbReference>
<dbReference type="PANTHER" id="PTHR48085:SF5">
    <property type="entry name" value="CADMIUM_ZINC-TRANSPORTING ATPASE HMA4-RELATED"/>
    <property type="match status" value="1"/>
</dbReference>
<dbReference type="NCBIfam" id="TIGR01525">
    <property type="entry name" value="ATPase-IB_hvy"/>
    <property type="match status" value="1"/>
</dbReference>
<keyword evidence="7" id="KW-0479">Metal-binding</keyword>
<dbReference type="GO" id="GO:0019829">
    <property type="term" value="F:ATPase-coupled monoatomic cation transmembrane transporter activity"/>
    <property type="evidence" value="ECO:0007669"/>
    <property type="project" value="InterPro"/>
</dbReference>
<dbReference type="Gene3D" id="3.40.50.1000">
    <property type="entry name" value="HAD superfamily/HAD-like"/>
    <property type="match status" value="1"/>
</dbReference>
<feature type="transmembrane region" description="Helical" evidence="7">
    <location>
        <begin position="137"/>
        <end position="166"/>
    </location>
</feature>
<dbReference type="SUPFAM" id="SSF81653">
    <property type="entry name" value="Calcium ATPase, transduction domain A"/>
    <property type="match status" value="1"/>
</dbReference>
<dbReference type="Pfam" id="PF00122">
    <property type="entry name" value="E1-E2_ATPase"/>
    <property type="match status" value="1"/>
</dbReference>
<keyword evidence="5 7" id="KW-1133">Transmembrane helix</keyword>
<dbReference type="GO" id="GO:0016887">
    <property type="term" value="F:ATP hydrolysis activity"/>
    <property type="evidence" value="ECO:0007669"/>
    <property type="project" value="InterPro"/>
</dbReference>
<organism evidence="10 11">
    <name type="scientific">Chlorogloeopsis fritschii PCC 6912</name>
    <dbReference type="NCBI Taxonomy" id="211165"/>
    <lineage>
        <taxon>Bacteria</taxon>
        <taxon>Bacillati</taxon>
        <taxon>Cyanobacteriota</taxon>
        <taxon>Cyanophyceae</taxon>
        <taxon>Nostocales</taxon>
        <taxon>Chlorogloeopsidaceae</taxon>
        <taxon>Chlorogloeopsis</taxon>
    </lineage>
</organism>
<dbReference type="RefSeq" id="WP_016872905.1">
    <property type="nucleotide sequence ID" value="NZ_AJLN01000033.1"/>
</dbReference>
<dbReference type="OrthoDB" id="499468at2"/>
<dbReference type="CDD" id="cd07550">
    <property type="entry name" value="P-type_ATPase_HM"/>
    <property type="match status" value="1"/>
</dbReference>
<dbReference type="InterPro" id="IPR018303">
    <property type="entry name" value="ATPase_P-typ_P_site"/>
</dbReference>
<dbReference type="InterPro" id="IPR023214">
    <property type="entry name" value="HAD_sf"/>
</dbReference>
<accession>A0A433N3H3</accession>
<evidence type="ECO:0000256" key="2">
    <source>
        <dbReference type="ARBA" id="ARBA00006024"/>
    </source>
</evidence>
<comment type="caution">
    <text evidence="7">Lacks conserved residue(s) required for the propagation of feature annotation.</text>
</comment>
<evidence type="ECO:0000259" key="9">
    <source>
        <dbReference type="Pfam" id="PF00122"/>
    </source>
</evidence>
<keyword evidence="7" id="KW-1003">Cell membrane</keyword>
<proteinExistence type="inferred from homology"/>
<sequence>MTVTAVADRLVISVETHSSQAENIHYQVVHWIPGRFRIRISQLHEDEEYTTKLKYVLDTIEFVTEVEINAQASSLVVNYKHQPTATAIAIVQEKLFTAIQRASEVEVPLGWTGEKEEKKADNEVDFVERLGFPIAGLVLSVGALVGLPIPGFVIAGVVFVGAMPVFKRAWEAIQQDRQLTIDFLDGLAISLHTLQGHYFAPSFMLGLVEGGEAVRDMTARGSERANLDLMSCLNKTTIVIRDDREIEIDTKDVVVGDRVLVYPGDQVPVDGIILTGTGILDQCKLTGESVPVTRREGDEVFASTLLVDGNLIILAERTGNNTRAGVIVNLMQAAPVHDTRVENYAATVANQFVLPTLLIAGGVGLASGNMNRAVALLTLDFGTGIRVSVPTTILSVLTYAARNGVLIRSGRAIEILATIDTVVFDKTGTLTIGHAGVNDIDIMDDRFTKDEVLCLAATAEQGLTHPIAEAIVHNARDKGLVLKECEEWEYKVGLGAVAKIDGMQIIVGSPRFMTQENVDLNEYDRRYPDAKSGGQSLVYVAGDGKLIGVIRYSDPPREESKAVIKELKEMGINAYMLSGDVTRVARAIAGNLGMNPDNIYAEAFPEKKVEVVKGLHDSGKTVAFCGDGINDSAALAYADVSISFAGATDIARETADVVLMEDDLRGLIMAIKCARQAMDIIWQNTAIVAIPNLGALLSGIFFALDPILAVVINNGTAILAELNGLRPLMGPGDVTPLGHTLSAAEIAEEENRLHQHQPTSTSNQVLPTYDVQVEEVLVSSELQSEVKNKVADTNGHSNHENGNGNGNGHKENPAVILNGANGHSNHENGNGHKENPAITLNGANGSQVKSQPTTVKAAKPSEKKTLQLKQSELAKRLGLSSQSLTRHRSRPGFIEWSRIQDPEGVAWVYEPTTKSFHVVDSLVYGAQSPAESLV</sequence>
<evidence type="ECO:0000313" key="11">
    <source>
        <dbReference type="Proteomes" id="UP000268857"/>
    </source>
</evidence>
<keyword evidence="3 7" id="KW-0812">Transmembrane</keyword>
<feature type="compositionally biased region" description="Polar residues" evidence="8">
    <location>
        <begin position="841"/>
        <end position="854"/>
    </location>
</feature>
<keyword evidence="4" id="KW-1278">Translocase</keyword>
<dbReference type="GO" id="GO:0005524">
    <property type="term" value="F:ATP binding"/>
    <property type="evidence" value="ECO:0007669"/>
    <property type="project" value="UniProtKB-UniRule"/>
</dbReference>
<protein>
    <submittedName>
        <fullName evidence="10">ATPase</fullName>
    </submittedName>
</protein>
<dbReference type="SFLD" id="SFLDS00003">
    <property type="entry name" value="Haloacid_Dehalogenase"/>
    <property type="match status" value="1"/>
</dbReference>
<dbReference type="PRINTS" id="PR00119">
    <property type="entry name" value="CATATPASE"/>
</dbReference>
<dbReference type="EMBL" id="RSCJ01000023">
    <property type="protein sequence ID" value="RUR75760.1"/>
    <property type="molecule type" value="Genomic_DNA"/>
</dbReference>
<dbReference type="SFLD" id="SFLDG00002">
    <property type="entry name" value="C1.7:_P-type_atpase_like"/>
    <property type="match status" value="1"/>
</dbReference>
<dbReference type="GO" id="GO:0005886">
    <property type="term" value="C:plasma membrane"/>
    <property type="evidence" value="ECO:0007669"/>
    <property type="project" value="UniProtKB-SubCell"/>
</dbReference>
<dbReference type="InterPro" id="IPR059000">
    <property type="entry name" value="ATPase_P-type_domA"/>
</dbReference>
<gene>
    <name evidence="10" type="ORF">PCC6912_46570</name>
</gene>
<dbReference type="SFLD" id="SFLDF00027">
    <property type="entry name" value="p-type_atpase"/>
    <property type="match status" value="1"/>
</dbReference>
<dbReference type="Gene3D" id="2.70.150.10">
    <property type="entry name" value="Calcium-transporting ATPase, cytoplasmic transduction domain A"/>
    <property type="match status" value="1"/>
</dbReference>
<keyword evidence="7" id="KW-0547">Nucleotide-binding</keyword>
<evidence type="ECO:0000256" key="5">
    <source>
        <dbReference type="ARBA" id="ARBA00022989"/>
    </source>
</evidence>
<evidence type="ECO:0000256" key="7">
    <source>
        <dbReference type="RuleBase" id="RU362081"/>
    </source>
</evidence>
<dbReference type="InterPro" id="IPR044492">
    <property type="entry name" value="P_typ_ATPase_HD_dom"/>
</dbReference>
<keyword evidence="11" id="KW-1185">Reference proteome</keyword>
<dbReference type="InterPro" id="IPR001757">
    <property type="entry name" value="P_typ_ATPase"/>
</dbReference>
<comment type="subcellular location">
    <subcellularLocation>
        <location evidence="7">Cell membrane</location>
    </subcellularLocation>
    <subcellularLocation>
        <location evidence="1">Membrane</location>
        <topology evidence="1">Multi-pass membrane protein</topology>
    </subcellularLocation>
</comment>
<dbReference type="PROSITE" id="PS00154">
    <property type="entry name" value="ATPASE_E1_E2"/>
    <property type="match status" value="1"/>
</dbReference>
<dbReference type="Pfam" id="PF00702">
    <property type="entry name" value="Hydrolase"/>
    <property type="match status" value="1"/>
</dbReference>
<dbReference type="InterPro" id="IPR023299">
    <property type="entry name" value="ATPase_P-typ_cyto_dom_N"/>
</dbReference>
<dbReference type="Pfam" id="PF19991">
    <property type="entry name" value="HMA_2"/>
    <property type="match status" value="1"/>
</dbReference>
<comment type="caution">
    <text evidence="10">The sequence shown here is derived from an EMBL/GenBank/DDBJ whole genome shotgun (WGS) entry which is preliminary data.</text>
</comment>
<keyword evidence="6 7" id="KW-0472">Membrane</keyword>
<dbReference type="Gene3D" id="3.40.1110.10">
    <property type="entry name" value="Calcium-transporting ATPase, cytoplasmic domain N"/>
    <property type="match status" value="1"/>
</dbReference>
<feature type="compositionally biased region" description="Basic and acidic residues" evidence="8">
    <location>
        <begin position="824"/>
        <end position="835"/>
    </location>
</feature>
<dbReference type="AlphaFoldDB" id="A0A433N3H3"/>
<comment type="similarity">
    <text evidence="2 7">Belongs to the cation transport ATPase (P-type) (TC 3.A.3) family. Type IB subfamily.</text>
</comment>
<dbReference type="InterPro" id="IPR027256">
    <property type="entry name" value="P-typ_ATPase_IB"/>
</dbReference>
<evidence type="ECO:0000313" key="10">
    <source>
        <dbReference type="EMBL" id="RUR75760.1"/>
    </source>
</evidence>
<dbReference type="InterPro" id="IPR036412">
    <property type="entry name" value="HAD-like_sf"/>
</dbReference>
<dbReference type="InterPro" id="IPR008250">
    <property type="entry name" value="ATPase_P-typ_transduc_dom_A_sf"/>
</dbReference>
<name>A0A433N3H3_CHLFR</name>
<evidence type="ECO:0000256" key="3">
    <source>
        <dbReference type="ARBA" id="ARBA00022692"/>
    </source>
</evidence>
<dbReference type="Proteomes" id="UP000268857">
    <property type="component" value="Unassembled WGS sequence"/>
</dbReference>
<dbReference type="PANTHER" id="PTHR48085">
    <property type="entry name" value="CADMIUM/ZINC-TRANSPORTING ATPASE HMA2-RELATED"/>
    <property type="match status" value="1"/>
</dbReference>
<evidence type="ECO:0000256" key="6">
    <source>
        <dbReference type="ARBA" id="ARBA00023136"/>
    </source>
</evidence>
<keyword evidence="7" id="KW-0067">ATP-binding</keyword>
<reference evidence="10 11" key="1">
    <citation type="journal article" date="2019" name="Genome Biol. Evol.">
        <title>Day and night: Metabolic profiles and evolutionary relationships of six axenic non-marine cyanobacteria.</title>
        <authorList>
            <person name="Will S.E."/>
            <person name="Henke P."/>
            <person name="Boedeker C."/>
            <person name="Huang S."/>
            <person name="Brinkmann H."/>
            <person name="Rohde M."/>
            <person name="Jarek M."/>
            <person name="Friedl T."/>
            <person name="Seufert S."/>
            <person name="Schumacher M."/>
            <person name="Overmann J."/>
            <person name="Neumann-Schaal M."/>
            <person name="Petersen J."/>
        </authorList>
    </citation>
    <scope>NUCLEOTIDE SEQUENCE [LARGE SCALE GENOMIC DNA]</scope>
    <source>
        <strain evidence="10 11">PCC 6912</strain>
    </source>
</reference>
<feature type="domain" description="P-type ATPase A" evidence="9">
    <location>
        <begin position="234"/>
        <end position="332"/>
    </location>
</feature>
<feature type="region of interest" description="Disordered" evidence="8">
    <location>
        <begin position="786"/>
        <end position="863"/>
    </location>
</feature>
<dbReference type="SUPFAM" id="SSF56784">
    <property type="entry name" value="HAD-like"/>
    <property type="match status" value="1"/>
</dbReference>
<evidence type="ECO:0000256" key="1">
    <source>
        <dbReference type="ARBA" id="ARBA00004141"/>
    </source>
</evidence>
<dbReference type="InterPro" id="IPR051014">
    <property type="entry name" value="Cation_Transport_ATPase_IB"/>
</dbReference>